<dbReference type="Proteomes" id="UP000004621">
    <property type="component" value="Unassembled WGS sequence"/>
</dbReference>
<evidence type="ECO:0000313" key="2">
    <source>
        <dbReference type="Proteomes" id="UP000004621"/>
    </source>
</evidence>
<reference evidence="1 2" key="1">
    <citation type="submission" date="2010-01" db="EMBL/GenBank/DDBJ databases">
        <authorList>
            <person name="Weinstock G."/>
            <person name="Sodergren E."/>
            <person name="Clifton S."/>
            <person name="Fulton L."/>
            <person name="Fulton B."/>
            <person name="Courtney L."/>
            <person name="Fronick C."/>
            <person name="Harrison M."/>
            <person name="Strong C."/>
            <person name="Farmer C."/>
            <person name="Delahaunty K."/>
            <person name="Markovic C."/>
            <person name="Hall O."/>
            <person name="Minx P."/>
            <person name="Tomlinson C."/>
            <person name="Mitreva M."/>
            <person name="Nelson J."/>
            <person name="Hou S."/>
            <person name="Wollam A."/>
            <person name="Pepin K.H."/>
            <person name="Johnson M."/>
            <person name="Bhonagiri V."/>
            <person name="Nash W.E."/>
            <person name="Warren W."/>
            <person name="Chinwalla A."/>
            <person name="Mardis E.R."/>
            <person name="Wilson R.K."/>
        </authorList>
    </citation>
    <scope>NUCLEOTIDE SEQUENCE [LARGE SCALE GENOMIC DNA]</scope>
    <source>
        <strain evidence="1 2">NJ9703</strain>
    </source>
</reference>
<dbReference type="AlphaFoldDB" id="A0A9W5MZK8"/>
<comment type="caution">
    <text evidence="1">The sequence shown here is derived from an EMBL/GenBank/DDBJ whole genome shotgun (WGS) entry which is preliminary data.</text>
</comment>
<name>A0A9W5MZK8_NEISU</name>
<accession>A0A9W5MZK8</accession>
<sequence length="88" mass="10417">MFDVGFYFNAVDDDVDIVLDVFFQLRYFVKLIDLAVHAYTRKALSLQVGKEIDKLALTLTHRRRKNHHARVFRQFQYGIDHLRYGLTG</sequence>
<dbReference type="EMBL" id="ACEO02000004">
    <property type="protein sequence ID" value="EFC52358.1"/>
    <property type="molecule type" value="Genomic_DNA"/>
</dbReference>
<organism evidence="1 2">
    <name type="scientific">Neisseria subflava NJ9703</name>
    <dbReference type="NCBI Taxonomy" id="546268"/>
    <lineage>
        <taxon>Bacteria</taxon>
        <taxon>Pseudomonadati</taxon>
        <taxon>Pseudomonadota</taxon>
        <taxon>Betaproteobacteria</taxon>
        <taxon>Neisseriales</taxon>
        <taxon>Neisseriaceae</taxon>
        <taxon>Neisseria</taxon>
    </lineage>
</organism>
<proteinExistence type="predicted"/>
<gene>
    <name evidence="1" type="ORF">NEISUBOT_04104</name>
</gene>
<protein>
    <submittedName>
        <fullName evidence="1">Uncharacterized protein</fullName>
    </submittedName>
</protein>
<evidence type="ECO:0000313" key="1">
    <source>
        <dbReference type="EMBL" id="EFC52358.1"/>
    </source>
</evidence>